<dbReference type="Pfam" id="PF01494">
    <property type="entry name" value="FAD_binding_3"/>
    <property type="match status" value="1"/>
</dbReference>
<comment type="cofactor">
    <cofactor evidence="1">
        <name>FAD</name>
        <dbReference type="ChEBI" id="CHEBI:57692"/>
    </cofactor>
</comment>
<dbReference type="InterPro" id="IPR036188">
    <property type="entry name" value="FAD/NAD-bd_sf"/>
</dbReference>
<evidence type="ECO:0000256" key="5">
    <source>
        <dbReference type="ARBA" id="ARBA00023002"/>
    </source>
</evidence>
<gene>
    <name evidence="8" type="ORF">SAMN06296028_102222</name>
</gene>
<keyword evidence="8" id="KW-0503">Monooxygenase</keyword>
<dbReference type="InterPro" id="IPR012941">
    <property type="entry name" value="Phe_hydrox_C_dim_dom"/>
</dbReference>
<dbReference type="CDD" id="cd02979">
    <property type="entry name" value="PHOX_C"/>
    <property type="match status" value="1"/>
</dbReference>
<protein>
    <submittedName>
        <fullName evidence="8">Phenol 2-monooxygenase</fullName>
    </submittedName>
</protein>
<dbReference type="Gene3D" id="3.50.50.60">
    <property type="entry name" value="FAD/NAD(P)-binding domain"/>
    <property type="match status" value="1"/>
</dbReference>
<feature type="domain" description="FAD-binding" evidence="6">
    <location>
        <begin position="33"/>
        <end position="406"/>
    </location>
</feature>
<keyword evidence="3" id="KW-0285">Flavoprotein</keyword>
<reference evidence="9" key="1">
    <citation type="submission" date="2017-04" db="EMBL/GenBank/DDBJ databases">
        <authorList>
            <person name="Varghese N."/>
            <person name="Submissions S."/>
        </authorList>
    </citation>
    <scope>NUCLEOTIDE SEQUENCE [LARGE SCALE GENOMIC DNA]</scope>
    <source>
        <strain evidence="9">NIO-1021</strain>
    </source>
</reference>
<organism evidence="8 9">
    <name type="scientific">Kocuria marina subsp. indica</name>
    <dbReference type="NCBI Taxonomy" id="1049583"/>
    <lineage>
        <taxon>Bacteria</taxon>
        <taxon>Bacillati</taxon>
        <taxon>Actinomycetota</taxon>
        <taxon>Actinomycetes</taxon>
        <taxon>Micrococcales</taxon>
        <taxon>Micrococcaceae</taxon>
        <taxon>Kocuria</taxon>
    </lineage>
</organism>
<keyword evidence="4" id="KW-0274">FAD</keyword>
<evidence type="ECO:0000256" key="2">
    <source>
        <dbReference type="ARBA" id="ARBA00007801"/>
    </source>
</evidence>
<dbReference type="NCBIfam" id="NF006144">
    <property type="entry name" value="PRK08294.1"/>
    <property type="match status" value="1"/>
</dbReference>
<comment type="similarity">
    <text evidence="2">Belongs to the PheA/TfdB FAD monooxygenase family.</text>
</comment>
<dbReference type="PANTHER" id="PTHR43004:SF19">
    <property type="entry name" value="BINDING MONOOXYGENASE, PUTATIVE (JCVI)-RELATED"/>
    <property type="match status" value="1"/>
</dbReference>
<dbReference type="EMBL" id="FXAC01000002">
    <property type="protein sequence ID" value="SME94442.1"/>
    <property type="molecule type" value="Genomic_DNA"/>
</dbReference>
<dbReference type="PANTHER" id="PTHR43004">
    <property type="entry name" value="TRK SYSTEM POTASSIUM UPTAKE PROTEIN"/>
    <property type="match status" value="1"/>
</dbReference>
<dbReference type="InterPro" id="IPR002938">
    <property type="entry name" value="FAD-bd"/>
</dbReference>
<keyword evidence="9" id="KW-1185">Reference proteome</keyword>
<dbReference type="Gene3D" id="3.30.9.10">
    <property type="entry name" value="D-Amino Acid Oxidase, subunit A, domain 2"/>
    <property type="match status" value="1"/>
</dbReference>
<keyword evidence="5" id="KW-0560">Oxidoreductase</keyword>
<dbReference type="RefSeq" id="WP_085106246.1">
    <property type="nucleotide sequence ID" value="NZ_FXAC01000002.1"/>
</dbReference>
<feature type="domain" description="Phenol hydroxylase-like C-terminal dimerisation" evidence="7">
    <location>
        <begin position="443"/>
        <end position="615"/>
    </location>
</feature>
<dbReference type="InterPro" id="IPR050641">
    <property type="entry name" value="RIFMO-like"/>
</dbReference>
<evidence type="ECO:0000256" key="3">
    <source>
        <dbReference type="ARBA" id="ARBA00022630"/>
    </source>
</evidence>
<dbReference type="SUPFAM" id="SSF51905">
    <property type="entry name" value="FAD/NAD(P)-binding domain"/>
    <property type="match status" value="1"/>
</dbReference>
<name>A0A1X7CD95_9MICC</name>
<dbReference type="SUPFAM" id="SSF52833">
    <property type="entry name" value="Thioredoxin-like"/>
    <property type="match status" value="1"/>
</dbReference>
<accession>A0A1X7CD95</accession>
<dbReference type="InterPro" id="IPR038220">
    <property type="entry name" value="PHOX_C_sf"/>
</dbReference>
<dbReference type="GO" id="GO:0071949">
    <property type="term" value="F:FAD binding"/>
    <property type="evidence" value="ECO:0007669"/>
    <property type="project" value="InterPro"/>
</dbReference>
<evidence type="ECO:0000313" key="9">
    <source>
        <dbReference type="Proteomes" id="UP000192929"/>
    </source>
</evidence>
<evidence type="ECO:0000256" key="1">
    <source>
        <dbReference type="ARBA" id="ARBA00001974"/>
    </source>
</evidence>
<dbReference type="Gene3D" id="3.40.30.20">
    <property type="match status" value="1"/>
</dbReference>
<evidence type="ECO:0000259" key="7">
    <source>
        <dbReference type="Pfam" id="PF07976"/>
    </source>
</evidence>
<dbReference type="SUPFAM" id="SSF54373">
    <property type="entry name" value="FAD-linked reductases, C-terminal domain"/>
    <property type="match status" value="1"/>
</dbReference>
<evidence type="ECO:0000313" key="8">
    <source>
        <dbReference type="EMBL" id="SME94442.1"/>
    </source>
</evidence>
<dbReference type="PRINTS" id="PR00420">
    <property type="entry name" value="RNGMNOXGNASE"/>
</dbReference>
<evidence type="ECO:0000259" key="6">
    <source>
        <dbReference type="Pfam" id="PF01494"/>
    </source>
</evidence>
<dbReference type="InterPro" id="IPR036249">
    <property type="entry name" value="Thioredoxin-like_sf"/>
</dbReference>
<sequence>MQFHVDGYQTGDPMTMPAQGSGVDRPAELPDTMDVLIVGCGPAGSITAAQLSRFPEVNTRLIERRGHRLPLANADGVHSRTMETFQAFGFAHEIYEEAYTITDMAFWKPDPQDPERIIREMSTRELTEEFSEWPMMLITQVRIIDHFNRFMKNAPTRMEPDYGYEFVDMEVAPEEENREYPITVTLRRTAGPDEGQELQVRIKYVVGADGARSNVRKSLGYRLHGKQANHAWGVMDVYADTNFPDVRKKCTIRSSTGRTILLIPREGGFLFRLYVDLGEVAEGDRSVRETPLEDVIATAQQIMSPYTLDVKNVVWHSIYEVGHRVSDHFDDRASEKTSSQDPRVFITGDACHTHSAKAGQGMNVSMQDGFNLGWKLGHVLSGNSPLELLRTYAEERKDIAHRLIEFDKAWSTLMAQPSDQFENPNELEDFYTKNAEFNAGYLTEYEPSMITADTKHQELAEGYPLGRRFKSAMAGRVCDLVPMHIGHDHFADGRWRVYVFADDAAPGVSQTLQDWAHWAEGSLSPDLFDTKLIHRQRHTEFDVSDVPEAFKPKTGTFRLTDMEKVFGTLEGHDIFEERGISADGAVVVVRPDQYVAGIFPLGDTAEIEEFLSGVFPSVRSAAMINV</sequence>
<dbReference type="Proteomes" id="UP000192929">
    <property type="component" value="Unassembled WGS sequence"/>
</dbReference>
<evidence type="ECO:0000256" key="4">
    <source>
        <dbReference type="ARBA" id="ARBA00022827"/>
    </source>
</evidence>
<dbReference type="Pfam" id="PF07976">
    <property type="entry name" value="Phe_hydrox_dim"/>
    <property type="match status" value="1"/>
</dbReference>
<proteinExistence type="inferred from homology"/>
<dbReference type="AlphaFoldDB" id="A0A1X7CD95"/>
<dbReference type="GO" id="GO:0016709">
    <property type="term" value="F:oxidoreductase activity, acting on paired donors, with incorporation or reduction of molecular oxygen, NAD(P)H as one donor, and incorporation of one atom of oxygen"/>
    <property type="evidence" value="ECO:0007669"/>
    <property type="project" value="UniProtKB-ARBA"/>
</dbReference>